<dbReference type="Pfam" id="PF11203">
    <property type="entry name" value="EccE"/>
    <property type="match status" value="1"/>
</dbReference>
<evidence type="ECO:0000256" key="2">
    <source>
        <dbReference type="SAM" id="Phobius"/>
    </source>
</evidence>
<feature type="domain" description="Type VII secretion system protein EccE" evidence="3">
    <location>
        <begin position="231"/>
        <end position="332"/>
    </location>
</feature>
<dbReference type="RefSeq" id="WP_377545864.1">
    <property type="nucleotide sequence ID" value="NZ_JBHSBN010000008.1"/>
</dbReference>
<protein>
    <submittedName>
        <fullName evidence="4">Type VII secretion protein EccE</fullName>
    </submittedName>
</protein>
<name>A0ABV8KMG5_9ACTN</name>
<organism evidence="4 5">
    <name type="scientific">Micromonospora zhanjiangensis</name>
    <dbReference type="NCBI Taxonomy" id="1522057"/>
    <lineage>
        <taxon>Bacteria</taxon>
        <taxon>Bacillati</taxon>
        <taxon>Actinomycetota</taxon>
        <taxon>Actinomycetes</taxon>
        <taxon>Micromonosporales</taxon>
        <taxon>Micromonosporaceae</taxon>
        <taxon>Micromonospora</taxon>
    </lineage>
</organism>
<evidence type="ECO:0000313" key="5">
    <source>
        <dbReference type="Proteomes" id="UP001595868"/>
    </source>
</evidence>
<comment type="caution">
    <text evidence="4">The sequence shown here is derived from an EMBL/GenBank/DDBJ whole genome shotgun (WGS) entry which is preliminary data.</text>
</comment>
<dbReference type="InterPro" id="IPR050051">
    <property type="entry name" value="EccE_dom"/>
</dbReference>
<sequence length="426" mass="44944">MSQRSAAAATVPTRPEGDAAADRTTTRGQSRPPILTPRRRPGHLGPIHVTQLLLIEAVLVAIAAISPYGLLAVVPVVLVSVVLLGVVLARRKGRWWLERRIMTRQFRRRQQGVAGATLGADPRLAALRALAPGLVVENVTTSDGARIGVARDDAGWYAVASVAPDSPVDDGPTTLPLEKLASTFVEADQPGAVLQLVTHTLPAPSIDTHPSSPAGHSYRQLLAQFGTVAVPADRATWLAVRLDARTLAQALGDDPADLEQAPAVTAALIRRVTKSLHRDGIAHRLLDADGLLAALARSCDLEPTGQPVEAVSPREEWTEWRSPRLAHRSYWVRGWPPVGQAGAVLGTLSGVPAAMTSVALILAQDDDNGLLDLRGLVRVAAPAGELAQTCHGLTRAAQQVRAELFQLDGEQGPAVYATAPTGGGAR</sequence>
<evidence type="ECO:0000256" key="1">
    <source>
        <dbReference type="SAM" id="MobiDB-lite"/>
    </source>
</evidence>
<reference evidence="5" key="1">
    <citation type="journal article" date="2019" name="Int. J. Syst. Evol. Microbiol.">
        <title>The Global Catalogue of Microorganisms (GCM) 10K type strain sequencing project: providing services to taxonomists for standard genome sequencing and annotation.</title>
        <authorList>
            <consortium name="The Broad Institute Genomics Platform"/>
            <consortium name="The Broad Institute Genome Sequencing Center for Infectious Disease"/>
            <person name="Wu L."/>
            <person name="Ma J."/>
        </authorList>
    </citation>
    <scope>NUCLEOTIDE SEQUENCE [LARGE SCALE GENOMIC DNA]</scope>
    <source>
        <strain evidence="5">2902at01</strain>
    </source>
</reference>
<keyword evidence="2" id="KW-0472">Membrane</keyword>
<keyword evidence="2" id="KW-1133">Transmembrane helix</keyword>
<feature type="transmembrane region" description="Helical" evidence="2">
    <location>
        <begin position="47"/>
        <end position="65"/>
    </location>
</feature>
<accession>A0ABV8KMG5</accession>
<feature type="region of interest" description="Disordered" evidence="1">
    <location>
        <begin position="1"/>
        <end position="42"/>
    </location>
</feature>
<dbReference type="EMBL" id="JBHSBN010000008">
    <property type="protein sequence ID" value="MFC4107221.1"/>
    <property type="molecule type" value="Genomic_DNA"/>
</dbReference>
<keyword evidence="5" id="KW-1185">Reference proteome</keyword>
<evidence type="ECO:0000313" key="4">
    <source>
        <dbReference type="EMBL" id="MFC4107221.1"/>
    </source>
</evidence>
<dbReference type="Proteomes" id="UP001595868">
    <property type="component" value="Unassembled WGS sequence"/>
</dbReference>
<gene>
    <name evidence="4" type="ORF">ACFOX0_14965</name>
</gene>
<feature type="transmembrane region" description="Helical" evidence="2">
    <location>
        <begin position="71"/>
        <end position="89"/>
    </location>
</feature>
<keyword evidence="2" id="KW-0812">Transmembrane</keyword>
<proteinExistence type="predicted"/>
<evidence type="ECO:0000259" key="3">
    <source>
        <dbReference type="Pfam" id="PF11203"/>
    </source>
</evidence>
<feature type="compositionally biased region" description="Basic and acidic residues" evidence="1">
    <location>
        <begin position="15"/>
        <end position="25"/>
    </location>
</feature>